<dbReference type="AlphaFoldDB" id="A0A0D8X545"/>
<name>A0A0D8X545_DICVI</name>
<accession>A0A0D8X545</accession>
<dbReference type="OrthoDB" id="2250022at2759"/>
<proteinExistence type="predicted"/>
<keyword evidence="2" id="KW-1185">Reference proteome</keyword>
<gene>
    <name evidence="1" type="ORF">DICVIV_14504</name>
</gene>
<organism evidence="1 2">
    <name type="scientific">Dictyocaulus viviparus</name>
    <name type="common">Bovine lungworm</name>
    <dbReference type="NCBI Taxonomy" id="29172"/>
    <lineage>
        <taxon>Eukaryota</taxon>
        <taxon>Metazoa</taxon>
        <taxon>Ecdysozoa</taxon>
        <taxon>Nematoda</taxon>
        <taxon>Chromadorea</taxon>
        <taxon>Rhabditida</taxon>
        <taxon>Rhabditina</taxon>
        <taxon>Rhabditomorpha</taxon>
        <taxon>Strongyloidea</taxon>
        <taxon>Metastrongylidae</taxon>
        <taxon>Dictyocaulus</taxon>
    </lineage>
</organism>
<reference evidence="1 2" key="1">
    <citation type="submission" date="2013-11" db="EMBL/GenBank/DDBJ databases">
        <title>Draft genome of the bovine lungworm Dictyocaulus viviparus.</title>
        <authorList>
            <person name="Mitreva M."/>
        </authorList>
    </citation>
    <scope>NUCLEOTIDE SEQUENCE [LARGE SCALE GENOMIC DNA]</scope>
    <source>
        <strain evidence="1 2">HannoverDv2000</strain>
    </source>
</reference>
<evidence type="ECO:0000313" key="1">
    <source>
        <dbReference type="EMBL" id="KJH39618.1"/>
    </source>
</evidence>
<reference evidence="2" key="2">
    <citation type="journal article" date="2016" name="Sci. Rep.">
        <title>Dictyocaulus viviparus genome, variome and transcriptome elucidate lungworm biology and support future intervention.</title>
        <authorList>
            <person name="McNulty S.N."/>
            <person name="Strube C."/>
            <person name="Rosa B.A."/>
            <person name="Martin J.C."/>
            <person name="Tyagi R."/>
            <person name="Choi Y.J."/>
            <person name="Wang Q."/>
            <person name="Hallsworth Pepin K."/>
            <person name="Zhang X."/>
            <person name="Ozersky P."/>
            <person name="Wilson R.K."/>
            <person name="Sternberg P.W."/>
            <person name="Gasser R.B."/>
            <person name="Mitreva M."/>
        </authorList>
    </citation>
    <scope>NUCLEOTIDE SEQUENCE [LARGE SCALE GENOMIC DNA]</scope>
    <source>
        <strain evidence="2">HannoverDv2000</strain>
    </source>
</reference>
<sequence>MFSSSNVQVLPRLIEVTCACRGRPSHLCLAETSVDGESNRVVRFANFLLKVLNMRNMDEAGMELAACALAFLIQVKDFSKKISITILNALLLIKTAVTSYTCSDFEIICCRISRKMSRPVFGMD</sequence>
<dbReference type="EMBL" id="KN723167">
    <property type="protein sequence ID" value="KJH39618.1"/>
    <property type="molecule type" value="Genomic_DNA"/>
</dbReference>
<dbReference type="Proteomes" id="UP000053766">
    <property type="component" value="Unassembled WGS sequence"/>
</dbReference>
<protein>
    <submittedName>
        <fullName evidence="1">Uncharacterized protein</fullName>
    </submittedName>
</protein>
<evidence type="ECO:0000313" key="2">
    <source>
        <dbReference type="Proteomes" id="UP000053766"/>
    </source>
</evidence>